<dbReference type="GO" id="GO:1901135">
    <property type="term" value="P:carbohydrate derivative metabolic process"/>
    <property type="evidence" value="ECO:0007669"/>
    <property type="project" value="InterPro"/>
</dbReference>
<keyword evidence="3" id="KW-1185">Reference proteome</keyword>
<gene>
    <name evidence="2" type="ORF">SAMN04488519_110115</name>
</gene>
<feature type="domain" description="SIS" evidence="1">
    <location>
        <begin position="32"/>
        <end position="218"/>
    </location>
</feature>
<dbReference type="Proteomes" id="UP000199564">
    <property type="component" value="Unassembled WGS sequence"/>
</dbReference>
<evidence type="ECO:0000313" key="3">
    <source>
        <dbReference type="Proteomes" id="UP000199564"/>
    </source>
</evidence>
<dbReference type="PANTHER" id="PTHR30390:SF7">
    <property type="entry name" value="PHOSPHOHEPTOSE ISOMERASE"/>
    <property type="match status" value="1"/>
</dbReference>
<dbReference type="CDD" id="cd05013">
    <property type="entry name" value="SIS_RpiR"/>
    <property type="match status" value="1"/>
</dbReference>
<evidence type="ECO:0000313" key="2">
    <source>
        <dbReference type="EMBL" id="SFO65353.1"/>
    </source>
</evidence>
<dbReference type="InterPro" id="IPR001347">
    <property type="entry name" value="SIS_dom"/>
</dbReference>
<dbReference type="AlphaFoldDB" id="A0A1I5IY85"/>
<dbReference type="InterPro" id="IPR046348">
    <property type="entry name" value="SIS_dom_sf"/>
</dbReference>
<name>A0A1I5IY85_9BACT</name>
<dbReference type="EMBL" id="FOVW01000010">
    <property type="protein sequence ID" value="SFO65353.1"/>
    <property type="molecule type" value="Genomic_DNA"/>
</dbReference>
<reference evidence="3" key="1">
    <citation type="submission" date="2016-10" db="EMBL/GenBank/DDBJ databases">
        <authorList>
            <person name="Varghese N."/>
            <person name="Submissions S."/>
        </authorList>
    </citation>
    <scope>NUCLEOTIDE SEQUENCE [LARGE SCALE GENOMIC DNA]</scope>
    <source>
        <strain evidence="3">DSM 15282</strain>
    </source>
</reference>
<dbReference type="InterPro" id="IPR035472">
    <property type="entry name" value="RpiR-like_SIS"/>
</dbReference>
<dbReference type="InterPro" id="IPR050099">
    <property type="entry name" value="SIS_GmhA/DiaA_subfam"/>
</dbReference>
<dbReference type="SUPFAM" id="SSF53697">
    <property type="entry name" value="SIS domain"/>
    <property type="match status" value="1"/>
</dbReference>
<protein>
    <submittedName>
        <fullName evidence="2">Uncharacterized protein, contains SIS (Sugar ISomerase) phosphosugar binding domain</fullName>
    </submittedName>
</protein>
<evidence type="ECO:0000259" key="1">
    <source>
        <dbReference type="PROSITE" id="PS51464"/>
    </source>
</evidence>
<dbReference type="Gene3D" id="3.40.50.10490">
    <property type="entry name" value="Glucose-6-phosphate isomerase like protein, domain 1"/>
    <property type="match status" value="1"/>
</dbReference>
<accession>A0A1I5IY85</accession>
<proteinExistence type="predicted"/>
<dbReference type="RefSeq" id="WP_091655231.1">
    <property type="nucleotide sequence ID" value="NZ_FOVW01000010.1"/>
</dbReference>
<dbReference type="NCBIfam" id="NF002805">
    <property type="entry name" value="PRK02947.1"/>
    <property type="match status" value="1"/>
</dbReference>
<dbReference type="GO" id="GO:0016853">
    <property type="term" value="F:isomerase activity"/>
    <property type="evidence" value="ECO:0007669"/>
    <property type="project" value="UniProtKB-KW"/>
</dbReference>
<dbReference type="PROSITE" id="PS51464">
    <property type="entry name" value="SIS"/>
    <property type="match status" value="1"/>
</dbReference>
<dbReference type="Pfam" id="PF13580">
    <property type="entry name" value="SIS_2"/>
    <property type="match status" value="1"/>
</dbReference>
<dbReference type="PANTHER" id="PTHR30390">
    <property type="entry name" value="SEDOHEPTULOSE 7-PHOSPHATE ISOMERASE / DNAA INITIATOR-ASSOCIATING FACTOR FOR REPLICATION INITIATION"/>
    <property type="match status" value="1"/>
</dbReference>
<organism evidence="2 3">
    <name type="scientific">Algoriphagus ornithinivorans</name>
    <dbReference type="NCBI Taxonomy" id="226506"/>
    <lineage>
        <taxon>Bacteria</taxon>
        <taxon>Pseudomonadati</taxon>
        <taxon>Bacteroidota</taxon>
        <taxon>Cytophagia</taxon>
        <taxon>Cytophagales</taxon>
        <taxon>Cyclobacteriaceae</taxon>
        <taxon>Algoriphagus</taxon>
    </lineage>
</organism>
<sequence>MESYLSFKKKIDEKLEKAFNQRNEILQAANWIAETIQQNGWIFTFGTGHSHLLAEEIFYRAGGLARIKPILDPKLMLHISASQSSILERQEGYIHKLLENFKFISLDTLIVFSNSGRNAACIEMALSAKNQGSKVIAITNYAHSKSVDSRHTSGLKLFQIADLFLDNFGEIGDAAIKLEGIEHTTGATSTIISAALLQAIVTQSIEILVKKGHMPELFNSANTDEGDKANEQLLEKYKSKVLGL</sequence>
<keyword evidence="2" id="KW-0413">Isomerase</keyword>
<dbReference type="GO" id="GO:0097367">
    <property type="term" value="F:carbohydrate derivative binding"/>
    <property type="evidence" value="ECO:0007669"/>
    <property type="project" value="InterPro"/>
</dbReference>
<dbReference type="STRING" id="226506.SAMN04488519_110115"/>